<dbReference type="SMART" id="SM00232">
    <property type="entry name" value="JAB_MPN"/>
    <property type="match status" value="1"/>
</dbReference>
<dbReference type="CDD" id="cd08069">
    <property type="entry name" value="MPN_RPN11_CSN5"/>
    <property type="match status" value="1"/>
</dbReference>
<feature type="region of interest" description="Disordered" evidence="14">
    <location>
        <begin position="317"/>
        <end position="361"/>
    </location>
</feature>
<evidence type="ECO:0000313" key="17">
    <source>
        <dbReference type="Proteomes" id="UP000510647"/>
    </source>
</evidence>
<evidence type="ECO:0000256" key="10">
    <source>
        <dbReference type="ARBA" id="ARBA00022801"/>
    </source>
</evidence>
<evidence type="ECO:0000256" key="8">
    <source>
        <dbReference type="ARBA" id="ARBA00022723"/>
    </source>
</evidence>
<evidence type="ECO:0000256" key="4">
    <source>
        <dbReference type="ARBA" id="ARBA00011098"/>
    </source>
</evidence>
<evidence type="ECO:0000259" key="15">
    <source>
        <dbReference type="PROSITE" id="PS50249"/>
    </source>
</evidence>
<keyword evidence="7" id="KW-0645">Protease</keyword>
<dbReference type="PANTHER" id="PTHR10410">
    <property type="entry name" value="EUKARYOTIC TRANSLATION INITIATION FACTOR 3 -RELATED"/>
    <property type="match status" value="1"/>
</dbReference>
<dbReference type="OrthoDB" id="605656at2759"/>
<feature type="compositionally biased region" description="Polar residues" evidence="14">
    <location>
        <begin position="351"/>
        <end position="361"/>
    </location>
</feature>
<comment type="similarity">
    <text evidence="3">Belongs to the peptidase M67A family. CSN5 subfamily.</text>
</comment>
<keyword evidence="6" id="KW-0963">Cytoplasm</keyword>
<dbReference type="Pfam" id="PF01398">
    <property type="entry name" value="JAB"/>
    <property type="match status" value="1"/>
</dbReference>
<dbReference type="InterPro" id="IPR000555">
    <property type="entry name" value="JAMM/MPN+_dom"/>
</dbReference>
<dbReference type="SUPFAM" id="SSF102712">
    <property type="entry name" value="JAB1/MPN domain"/>
    <property type="match status" value="1"/>
</dbReference>
<evidence type="ECO:0000256" key="3">
    <source>
        <dbReference type="ARBA" id="ARBA00006008"/>
    </source>
</evidence>
<dbReference type="InterPro" id="IPR037518">
    <property type="entry name" value="MPN"/>
</dbReference>
<evidence type="ECO:0000313" key="16">
    <source>
        <dbReference type="EMBL" id="QLQ79436.1"/>
    </source>
</evidence>
<name>A0A7H9HQF4_9SACH</name>
<dbReference type="FunFam" id="3.40.140.10:FF:000203">
    <property type="entry name" value="COP9 signalosome complex subunit 5"/>
    <property type="match status" value="1"/>
</dbReference>
<keyword evidence="9" id="KW-0736">Signalosome</keyword>
<evidence type="ECO:0000256" key="2">
    <source>
        <dbReference type="ARBA" id="ARBA00004496"/>
    </source>
</evidence>
<dbReference type="GO" id="GO:0008180">
    <property type="term" value="C:COP9 signalosome"/>
    <property type="evidence" value="ECO:0007669"/>
    <property type="project" value="UniProtKB-KW"/>
</dbReference>
<protein>
    <recommendedName>
        <fullName evidence="5">COP9 signalosome complex subunit 5</fullName>
    </recommendedName>
</protein>
<accession>A0A7H9HQF4</accession>
<evidence type="ECO:0000256" key="1">
    <source>
        <dbReference type="ARBA" id="ARBA00004123"/>
    </source>
</evidence>
<dbReference type="Gene3D" id="3.40.140.10">
    <property type="entry name" value="Cytidine Deaminase, domain 2"/>
    <property type="match status" value="1"/>
</dbReference>
<proteinExistence type="inferred from homology"/>
<organism evidence="16 17">
    <name type="scientific">Torulaspora globosa</name>
    <dbReference type="NCBI Taxonomy" id="48254"/>
    <lineage>
        <taxon>Eukaryota</taxon>
        <taxon>Fungi</taxon>
        <taxon>Dikarya</taxon>
        <taxon>Ascomycota</taxon>
        <taxon>Saccharomycotina</taxon>
        <taxon>Saccharomycetes</taxon>
        <taxon>Saccharomycetales</taxon>
        <taxon>Saccharomycetaceae</taxon>
        <taxon>Torulaspora</taxon>
    </lineage>
</organism>
<dbReference type="GO" id="GO:0005737">
    <property type="term" value="C:cytoplasm"/>
    <property type="evidence" value="ECO:0007669"/>
    <property type="project" value="UniProtKB-SubCell"/>
</dbReference>
<dbReference type="InterPro" id="IPR050242">
    <property type="entry name" value="JAMM_MPN+_peptidase_M67A"/>
</dbReference>
<gene>
    <name evidence="16" type="ORF">HG537_0C00830</name>
</gene>
<evidence type="ECO:0000256" key="13">
    <source>
        <dbReference type="ARBA" id="ARBA00023242"/>
    </source>
</evidence>
<dbReference type="GO" id="GO:0006508">
    <property type="term" value="P:proteolysis"/>
    <property type="evidence" value="ECO:0007669"/>
    <property type="project" value="UniProtKB-KW"/>
</dbReference>
<reference evidence="16 17" key="1">
    <citation type="submission" date="2020-06" db="EMBL/GenBank/DDBJ databases">
        <title>The yeast mating-type switching endonuclease HO is a domesticated member of an unorthodox homing genetic element family.</title>
        <authorList>
            <person name="Coughlan A.Y."/>
            <person name="Lombardi L."/>
            <person name="Braun-Galleani S."/>
            <person name="Martos A.R."/>
            <person name="Galeote V."/>
            <person name="Bigey F."/>
            <person name="Dequin S."/>
            <person name="Byrne K.P."/>
            <person name="Wolfe K.H."/>
        </authorList>
    </citation>
    <scope>NUCLEOTIDE SEQUENCE [LARGE SCALE GENOMIC DNA]</scope>
    <source>
        <strain evidence="16 17">CBS2947</strain>
    </source>
</reference>
<keyword evidence="12" id="KW-0482">Metalloprotease</keyword>
<feature type="domain" description="MPN" evidence="15">
    <location>
        <begin position="80"/>
        <end position="215"/>
    </location>
</feature>
<comment type="subunit">
    <text evidence="4">Component of the COP9 signalosome (CSN) complex.</text>
</comment>
<sequence>MLLSKTTVAALDDYDNSEPRSIRSVHSRDHNKNQFLNHQPCHEEIPTQRNLLNRSLSNQLQASSRGNECWKANSRYFNSVQISRLACLKILAHAVRGGAIEIMGTLIGTTIGNQFVIFDCFELPVEGTETRVNAQSESYEYMVQYMSEMVSTPHTVVGWYHSHPGYDCWLSNIDMHTQDLNQKYQDPYVGIVVDPVKSLKENRLAIGAFRTISSENAHDGEESLQFYELKLSPFRSELDDVFDPLKANFNITCPASVDDSVNMGKLADIMRQWNSFYQVQHEKPANRKDQLTFSNLIKKFKEEEQDIEQNSQRLNMYSRRTRSNSLVSVSTSGEPDSDVDMNERHPEDAESLNSSSHTITESLTPLRRQNLPLGSALRRPWPHTLEVSYRQHNENPVGMGNGPDAMQRNALLLDYDSQKKEILRAKIKEYRRLRYYRDAFTL</sequence>
<keyword evidence="17" id="KW-1185">Reference proteome</keyword>
<dbReference type="Proteomes" id="UP000510647">
    <property type="component" value="Chromosome 3"/>
</dbReference>
<evidence type="ECO:0000256" key="6">
    <source>
        <dbReference type="ARBA" id="ARBA00022490"/>
    </source>
</evidence>
<dbReference type="EMBL" id="CP059269">
    <property type="protein sequence ID" value="QLQ79436.1"/>
    <property type="molecule type" value="Genomic_DNA"/>
</dbReference>
<evidence type="ECO:0000256" key="5">
    <source>
        <dbReference type="ARBA" id="ARBA00014880"/>
    </source>
</evidence>
<feature type="compositionally biased region" description="Polar residues" evidence="14">
    <location>
        <begin position="323"/>
        <end position="334"/>
    </location>
</feature>
<keyword evidence="11" id="KW-0862">Zinc</keyword>
<dbReference type="GO" id="GO:0008237">
    <property type="term" value="F:metallopeptidase activity"/>
    <property type="evidence" value="ECO:0007669"/>
    <property type="project" value="UniProtKB-KW"/>
</dbReference>
<dbReference type="AlphaFoldDB" id="A0A7H9HQF4"/>
<comment type="subcellular location">
    <subcellularLocation>
        <location evidence="2">Cytoplasm</location>
    </subcellularLocation>
    <subcellularLocation>
        <location evidence="1">Nucleus</location>
    </subcellularLocation>
</comment>
<dbReference type="GO" id="GO:0046872">
    <property type="term" value="F:metal ion binding"/>
    <property type="evidence" value="ECO:0007669"/>
    <property type="project" value="UniProtKB-KW"/>
</dbReference>
<keyword evidence="13" id="KW-0539">Nucleus</keyword>
<evidence type="ECO:0000256" key="9">
    <source>
        <dbReference type="ARBA" id="ARBA00022790"/>
    </source>
</evidence>
<evidence type="ECO:0000256" key="12">
    <source>
        <dbReference type="ARBA" id="ARBA00023049"/>
    </source>
</evidence>
<evidence type="ECO:0000256" key="14">
    <source>
        <dbReference type="SAM" id="MobiDB-lite"/>
    </source>
</evidence>
<dbReference type="PROSITE" id="PS50249">
    <property type="entry name" value="MPN"/>
    <property type="match status" value="1"/>
</dbReference>
<evidence type="ECO:0000256" key="7">
    <source>
        <dbReference type="ARBA" id="ARBA00022670"/>
    </source>
</evidence>
<keyword evidence="8" id="KW-0479">Metal-binding</keyword>
<keyword evidence="10" id="KW-0378">Hydrolase</keyword>
<evidence type="ECO:0000256" key="11">
    <source>
        <dbReference type="ARBA" id="ARBA00022833"/>
    </source>
</evidence>